<dbReference type="Gene3D" id="1.10.1760.20">
    <property type="match status" value="1"/>
</dbReference>
<feature type="transmembrane region" description="Helical" evidence="5">
    <location>
        <begin position="12"/>
        <end position="31"/>
    </location>
</feature>
<accession>A0A1L3JUK4</accession>
<protein>
    <recommendedName>
        <fullName evidence="5">UPF0397 protein DQL93_02780</fullName>
    </recommendedName>
</protein>
<feature type="transmembrane region" description="Helical" evidence="5">
    <location>
        <begin position="43"/>
        <end position="71"/>
    </location>
</feature>
<reference evidence="6" key="1">
    <citation type="submission" date="2018-07" db="EMBL/GenBank/DDBJ databases">
        <authorList>
            <person name="Somerville V."/>
        </authorList>
    </citation>
    <scope>NUCLEOTIDE SEQUENCE</scope>
    <source>
        <strain evidence="6">NWC_2_2</strain>
    </source>
</reference>
<name>A0A1L3JUK4_LACDL</name>
<evidence type="ECO:0000256" key="2">
    <source>
        <dbReference type="ARBA" id="ARBA00022692"/>
    </source>
</evidence>
<comment type="subcellular location">
    <subcellularLocation>
        <location evidence="5">Cell membrane</location>
        <topology evidence="5">Multi-pass membrane protein</topology>
    </subcellularLocation>
</comment>
<keyword evidence="1 5" id="KW-1003">Cell membrane</keyword>
<dbReference type="GO" id="GO:0005886">
    <property type="term" value="C:plasma membrane"/>
    <property type="evidence" value="ECO:0007669"/>
    <property type="project" value="UniProtKB-SubCell"/>
</dbReference>
<dbReference type="InterPro" id="IPR009825">
    <property type="entry name" value="ECF_substrate-spec-like"/>
</dbReference>
<feature type="transmembrane region" description="Helical" evidence="5">
    <location>
        <begin position="114"/>
        <end position="135"/>
    </location>
</feature>
<keyword evidence="2 5" id="KW-0812">Transmembrane</keyword>
<evidence type="ECO:0000256" key="3">
    <source>
        <dbReference type="ARBA" id="ARBA00022989"/>
    </source>
</evidence>
<evidence type="ECO:0000256" key="5">
    <source>
        <dbReference type="HAMAP-Rule" id="MF_01572"/>
    </source>
</evidence>
<dbReference type="AlphaFoldDB" id="A0A1L3JUK4"/>
<keyword evidence="3 5" id="KW-1133">Transmembrane helix</keyword>
<gene>
    <name evidence="6" type="ORF">DQL93_02780</name>
</gene>
<feature type="transmembrane region" description="Helical" evidence="5">
    <location>
        <begin position="147"/>
        <end position="170"/>
    </location>
</feature>
<proteinExistence type="inferred from homology"/>
<dbReference type="OrthoDB" id="4550662at2"/>
<dbReference type="HAMAP" id="MF_01572">
    <property type="entry name" value="UPF0397"/>
    <property type="match status" value="1"/>
</dbReference>
<dbReference type="EMBL" id="CP031023">
    <property type="protein sequence ID" value="AZA15619.1"/>
    <property type="molecule type" value="Genomic_DNA"/>
</dbReference>
<dbReference type="PANTHER" id="PTHR37815">
    <property type="entry name" value="UPF0397 PROTEIN BC_2624-RELATED"/>
    <property type="match status" value="1"/>
</dbReference>
<organism evidence="6">
    <name type="scientific">Lactobacillus delbrueckii subsp. lactis</name>
    <dbReference type="NCBI Taxonomy" id="29397"/>
    <lineage>
        <taxon>Bacteria</taxon>
        <taxon>Bacillati</taxon>
        <taxon>Bacillota</taxon>
        <taxon>Bacilli</taxon>
        <taxon>Lactobacillales</taxon>
        <taxon>Lactobacillaceae</taxon>
        <taxon>Lactobacillus</taxon>
    </lineage>
</organism>
<dbReference type="RefSeq" id="WP_035165156.1">
    <property type="nucleotide sequence ID" value="NZ_BJLO01000086.1"/>
</dbReference>
<dbReference type="InterPro" id="IPR022914">
    <property type="entry name" value="UPF0397"/>
</dbReference>
<evidence type="ECO:0000313" key="6">
    <source>
        <dbReference type="EMBL" id="AZA15619.1"/>
    </source>
</evidence>
<evidence type="ECO:0000256" key="1">
    <source>
        <dbReference type="ARBA" id="ARBA00022475"/>
    </source>
</evidence>
<evidence type="ECO:0000256" key="4">
    <source>
        <dbReference type="ARBA" id="ARBA00023136"/>
    </source>
</evidence>
<dbReference type="NCBIfam" id="NF010182">
    <property type="entry name" value="PRK13661.1"/>
    <property type="match status" value="1"/>
</dbReference>
<keyword evidence="4 5" id="KW-0472">Membrane</keyword>
<dbReference type="PANTHER" id="PTHR37815:SF3">
    <property type="entry name" value="UPF0397 PROTEIN SPR0429"/>
    <property type="match status" value="1"/>
</dbReference>
<dbReference type="Pfam" id="PF07155">
    <property type="entry name" value="ECF-ribofla_trS"/>
    <property type="match status" value="1"/>
</dbReference>
<feature type="transmembrane region" description="Helical" evidence="5">
    <location>
        <begin position="83"/>
        <end position="102"/>
    </location>
</feature>
<sequence length="186" mass="20151">MNKYMWKLSPKNIAALGIGSAVFVIVGRFASIPSGLPNTNFELVYAFLAMIAMIYGPTVGFGVGFIGHVLLDLMMYGQTWWNWNFAAGFLGFFIGLYALRVNIDQGEFSAKEMVIFNVVQVVANAIVWFLLGAVGDMVLNSEPAAKVFAQAGLTTLMDGLSIAVLGTILLKLYAGSRVKKGSLHKD</sequence>
<comment type="similarity">
    <text evidence="5">Belongs to the UPF0397 family.</text>
</comment>